<accession>A0A927JEI9</accession>
<dbReference type="PANTHER" id="PTHR23077:SF171">
    <property type="entry name" value="NUCLEAR VALOSIN-CONTAINING PROTEIN-LIKE"/>
    <property type="match status" value="1"/>
</dbReference>
<dbReference type="InterPro" id="IPR003338">
    <property type="entry name" value="CDC4_N-term_subdom"/>
</dbReference>
<dbReference type="SUPFAM" id="SSF52540">
    <property type="entry name" value="P-loop containing nucleoside triphosphate hydrolases"/>
    <property type="match status" value="2"/>
</dbReference>
<gene>
    <name evidence="9" type="ORF">HT102_12875</name>
</gene>
<protein>
    <submittedName>
        <fullName evidence="9">AAA family ATPase</fullName>
    </submittedName>
</protein>
<dbReference type="Gene3D" id="2.40.40.20">
    <property type="match status" value="1"/>
</dbReference>
<dbReference type="CDD" id="cd19511">
    <property type="entry name" value="RecA-like_CDC48_r2-like"/>
    <property type="match status" value="1"/>
</dbReference>
<dbReference type="Pfam" id="PF00004">
    <property type="entry name" value="AAA"/>
    <property type="match status" value="2"/>
</dbReference>
<evidence type="ECO:0000256" key="1">
    <source>
        <dbReference type="ARBA" id="ARBA00022737"/>
    </source>
</evidence>
<evidence type="ECO:0000259" key="8">
    <source>
        <dbReference type="SMART" id="SM01073"/>
    </source>
</evidence>
<comment type="similarity">
    <text evidence="4">Belongs to the AAA ATPase family.</text>
</comment>
<dbReference type="Proteomes" id="UP000642993">
    <property type="component" value="Unassembled WGS sequence"/>
</dbReference>
<feature type="region of interest" description="Disordered" evidence="5">
    <location>
        <begin position="186"/>
        <end position="219"/>
    </location>
</feature>
<dbReference type="Pfam" id="PF02359">
    <property type="entry name" value="CDC48_N"/>
    <property type="match status" value="1"/>
</dbReference>
<evidence type="ECO:0000256" key="5">
    <source>
        <dbReference type="SAM" id="MobiDB-lite"/>
    </source>
</evidence>
<dbReference type="PROSITE" id="PS00674">
    <property type="entry name" value="AAA"/>
    <property type="match status" value="1"/>
</dbReference>
<dbReference type="Gene3D" id="1.10.8.60">
    <property type="match status" value="2"/>
</dbReference>
<sequence>MDSRRGVVRVHAEVLSALDLREWDAIEIYGTRSTAAVVARAPQGSAPRVALLDDVTLSNAGIREDSTVVVRPVEVQGARRIVVSGSSLSMTSLTPNTLRQALLGKVVTVGDTVSLLPRDLGPGTSTTDATQALRRAVGITWTSELLTVVETEPWGAVSVQPNTAMAWPGSAMDHPGRGQDPLITSTRGATGEGMGSGSSTTTTPRAATTPRGSTGRAAEPTRVVADPPVPVGELVGVADQVAKLTDWLSLALDEPELLTSLGASPRLGIVVTGPAGTGKATLVRSVCASRNVVELDGPGTGALESGSRAETVSQAIDAARGGGVLLITEIDALLPRDPEPVSSLILSRLRRAIANDQVVLVATTAHPDLTDPRLRAPDLCDRELTIALPGGAIRRALLDHLLRDVPTTDLDLEVIALRTPGFVAADLMALRRESALRAASRASRDGAPAVIKQEDLLGALEVIRPLSRSGTEEISVGGITLEDVGDMVETKQALTESVLWPLRHPDTFARLGVQPPRGVLLYGPPGCGKTFVVRALASSGQLSVHTVKGSELMDKWVGSSEKAVRDLFQRARNTAPSLIFIDEIDAMVPRRGQSTDSGVSDKVVAALLTELDGAEPLRDVIVLGATNRPELIDPAVLRPGRLERLVFVPPPDAEARTAILRAAGAAIPLAEDVRLDELAEQLDGYSAADCAALLREAALAAMRRSVEATVVTAEDVESARKAVRPSLDPQQVASLKAFADRRAAD</sequence>
<dbReference type="EMBL" id="JACYWE010000008">
    <property type="protein sequence ID" value="MBD8507375.1"/>
    <property type="molecule type" value="Genomic_DNA"/>
</dbReference>
<dbReference type="GO" id="GO:0016887">
    <property type="term" value="F:ATP hydrolysis activity"/>
    <property type="evidence" value="ECO:0007669"/>
    <property type="project" value="InterPro"/>
</dbReference>
<dbReference type="AlphaFoldDB" id="A0A927JEI9"/>
<dbReference type="InterPro" id="IPR027417">
    <property type="entry name" value="P-loop_NTPase"/>
</dbReference>
<feature type="domain" description="CDC48 N-terminal subdomain" evidence="8">
    <location>
        <begin position="2"/>
        <end position="75"/>
    </location>
</feature>
<keyword evidence="10" id="KW-1185">Reference proteome</keyword>
<dbReference type="InterPro" id="IPR003960">
    <property type="entry name" value="ATPase_AAA_CS"/>
</dbReference>
<organism evidence="9 10">
    <name type="scientific">Lolliginicoccus lacisalsi</name>
    <dbReference type="NCBI Taxonomy" id="2742202"/>
    <lineage>
        <taxon>Bacteria</taxon>
        <taxon>Bacillati</taxon>
        <taxon>Actinomycetota</taxon>
        <taxon>Actinomycetes</taxon>
        <taxon>Mycobacteriales</taxon>
        <taxon>Hoyosellaceae</taxon>
        <taxon>Lolliginicoccus</taxon>
    </lineage>
</organism>
<dbReference type="InterPro" id="IPR003593">
    <property type="entry name" value="AAA+_ATPase"/>
</dbReference>
<evidence type="ECO:0000256" key="3">
    <source>
        <dbReference type="ARBA" id="ARBA00022840"/>
    </source>
</evidence>
<dbReference type="InterPro" id="IPR041569">
    <property type="entry name" value="AAA_lid_3"/>
</dbReference>
<dbReference type="SMART" id="SM01073">
    <property type="entry name" value="CDC48_N"/>
    <property type="match status" value="1"/>
</dbReference>
<feature type="compositionally biased region" description="Low complexity" evidence="5">
    <location>
        <begin position="197"/>
        <end position="214"/>
    </location>
</feature>
<keyword evidence="1" id="KW-0677">Repeat</keyword>
<keyword evidence="2 4" id="KW-0547">Nucleotide-binding</keyword>
<proteinExistence type="inferred from homology"/>
<evidence type="ECO:0000259" key="6">
    <source>
        <dbReference type="SMART" id="SM00382"/>
    </source>
</evidence>
<evidence type="ECO:0000313" key="10">
    <source>
        <dbReference type="Proteomes" id="UP000642993"/>
    </source>
</evidence>
<dbReference type="GO" id="GO:0005737">
    <property type="term" value="C:cytoplasm"/>
    <property type="evidence" value="ECO:0007669"/>
    <property type="project" value="UniProtKB-ARBA"/>
</dbReference>
<keyword evidence="3 4" id="KW-0067">ATP-binding</keyword>
<dbReference type="PANTHER" id="PTHR23077">
    <property type="entry name" value="AAA-FAMILY ATPASE"/>
    <property type="match status" value="1"/>
</dbReference>
<dbReference type="Gene3D" id="3.40.50.300">
    <property type="entry name" value="P-loop containing nucleotide triphosphate hydrolases"/>
    <property type="match status" value="2"/>
</dbReference>
<evidence type="ECO:0000259" key="7">
    <source>
        <dbReference type="SMART" id="SM01072"/>
    </source>
</evidence>
<dbReference type="SUPFAM" id="SSF50692">
    <property type="entry name" value="ADC-like"/>
    <property type="match status" value="1"/>
</dbReference>
<dbReference type="GO" id="GO:0005524">
    <property type="term" value="F:ATP binding"/>
    <property type="evidence" value="ECO:0007669"/>
    <property type="project" value="UniProtKB-KW"/>
</dbReference>
<dbReference type="SMART" id="SM01072">
    <property type="entry name" value="CDC48_2"/>
    <property type="match status" value="1"/>
</dbReference>
<comment type="caution">
    <text evidence="9">The sequence shown here is derived from an EMBL/GenBank/DDBJ whole genome shotgun (WGS) entry which is preliminary data.</text>
</comment>
<dbReference type="InterPro" id="IPR050168">
    <property type="entry name" value="AAA_ATPase_domain"/>
</dbReference>
<reference evidence="9" key="1">
    <citation type="submission" date="2020-09" db="EMBL/GenBank/DDBJ databases">
        <title>Hoyosella lacisalsi sp. nov., a halotolerant actinobacterium isolated from soil of Lake Gudzhirganskoe.</title>
        <authorList>
            <person name="Yang Q."/>
            <person name="Guo P.Y."/>
            <person name="Liu S.W."/>
            <person name="Li F.N."/>
            <person name="Sun C.H."/>
        </authorList>
    </citation>
    <scope>NUCLEOTIDE SEQUENCE</scope>
    <source>
        <strain evidence="9">G463</strain>
    </source>
</reference>
<dbReference type="FunFam" id="3.40.50.300:FF:000018">
    <property type="entry name" value="Cell division control 48"/>
    <property type="match status" value="1"/>
</dbReference>
<feature type="domain" description="AAA+ ATPase" evidence="6">
    <location>
        <begin position="515"/>
        <end position="652"/>
    </location>
</feature>
<dbReference type="InterPro" id="IPR003959">
    <property type="entry name" value="ATPase_AAA_core"/>
</dbReference>
<dbReference type="SMART" id="SM00382">
    <property type="entry name" value="AAA"/>
    <property type="match status" value="2"/>
</dbReference>
<evidence type="ECO:0000256" key="4">
    <source>
        <dbReference type="RuleBase" id="RU003651"/>
    </source>
</evidence>
<evidence type="ECO:0000256" key="2">
    <source>
        <dbReference type="ARBA" id="ARBA00022741"/>
    </source>
</evidence>
<evidence type="ECO:0000313" key="9">
    <source>
        <dbReference type="EMBL" id="MBD8507375.1"/>
    </source>
</evidence>
<dbReference type="InterPro" id="IPR004201">
    <property type="entry name" value="Cdc48_dom2"/>
</dbReference>
<feature type="domain" description="CDC48" evidence="7">
    <location>
        <begin position="92"/>
        <end position="174"/>
    </location>
</feature>
<dbReference type="Pfam" id="PF17862">
    <property type="entry name" value="AAA_lid_3"/>
    <property type="match status" value="2"/>
</dbReference>
<dbReference type="InterPro" id="IPR009010">
    <property type="entry name" value="Asp_de-COase-like_dom_sf"/>
</dbReference>
<feature type="domain" description="AAA+ ATPase" evidence="6">
    <location>
        <begin position="265"/>
        <end position="416"/>
    </location>
</feature>
<name>A0A927JEI9_9ACTN</name>
<dbReference type="RefSeq" id="WP_192039972.1">
    <property type="nucleotide sequence ID" value="NZ_JACYWE010000008.1"/>
</dbReference>